<feature type="compositionally biased region" description="Low complexity" evidence="1">
    <location>
        <begin position="87"/>
        <end position="97"/>
    </location>
</feature>
<evidence type="ECO:0000256" key="1">
    <source>
        <dbReference type="SAM" id="MobiDB-lite"/>
    </source>
</evidence>
<dbReference type="Proteomes" id="UP000053105">
    <property type="component" value="Unassembled WGS sequence"/>
</dbReference>
<organism evidence="2 3">
    <name type="scientific">Melipona quadrifasciata</name>
    <dbReference type="NCBI Taxonomy" id="166423"/>
    <lineage>
        <taxon>Eukaryota</taxon>
        <taxon>Metazoa</taxon>
        <taxon>Ecdysozoa</taxon>
        <taxon>Arthropoda</taxon>
        <taxon>Hexapoda</taxon>
        <taxon>Insecta</taxon>
        <taxon>Pterygota</taxon>
        <taxon>Neoptera</taxon>
        <taxon>Endopterygota</taxon>
        <taxon>Hymenoptera</taxon>
        <taxon>Apocrita</taxon>
        <taxon>Aculeata</taxon>
        <taxon>Apoidea</taxon>
        <taxon>Anthophila</taxon>
        <taxon>Apidae</taxon>
        <taxon>Melipona</taxon>
    </lineage>
</organism>
<evidence type="ECO:0000313" key="3">
    <source>
        <dbReference type="Proteomes" id="UP000053105"/>
    </source>
</evidence>
<reference evidence="2 3" key="1">
    <citation type="submission" date="2015-07" db="EMBL/GenBank/DDBJ databases">
        <title>The genome of Melipona quadrifasciata.</title>
        <authorList>
            <person name="Pan H."/>
            <person name="Kapheim K."/>
        </authorList>
    </citation>
    <scope>NUCLEOTIDE SEQUENCE [LARGE SCALE GENOMIC DNA]</scope>
    <source>
        <strain evidence="2">0111107301</strain>
        <tissue evidence="2">Whole body</tissue>
    </source>
</reference>
<proteinExistence type="predicted"/>
<evidence type="ECO:0000313" key="2">
    <source>
        <dbReference type="EMBL" id="KOX78141.1"/>
    </source>
</evidence>
<keyword evidence="3" id="KW-1185">Reference proteome</keyword>
<gene>
    <name evidence="2" type="ORF">WN51_09500</name>
</gene>
<dbReference type="EMBL" id="KQ435726">
    <property type="protein sequence ID" value="KOX78141.1"/>
    <property type="molecule type" value="Genomic_DNA"/>
</dbReference>
<sequence>MLLTENLGNAPMKAVPVMYDQSDPREKVLSLRNTVVAGDCNGGLSLTRARKEDERDRAHNTKGTTRRKEKVERREKWWEKEGERESASSGRLSSRNSQLNGHSEGYTLVGWLTARLGVLSVRLVVLLVRRFWRLFSLRLLSLLTLGFSTPADHDLAERSAKQYQDDSRLPAAPLSTSLSSLSPSYTVTLAYNPLTKQPMHIYRRRRDTRVRVLSTDPPDSARCLGAARSRLRQPGYRNFDENERRTGHCHPITGIGTCIEDGSSRGWSSSLRVDLVRFDTMHRGTFA</sequence>
<accession>A0A0N0BIY7</accession>
<feature type="compositionally biased region" description="Basic and acidic residues" evidence="1">
    <location>
        <begin position="69"/>
        <end position="86"/>
    </location>
</feature>
<protein>
    <submittedName>
        <fullName evidence="2">Uncharacterized protein</fullName>
    </submittedName>
</protein>
<feature type="region of interest" description="Disordered" evidence="1">
    <location>
        <begin position="48"/>
        <end position="99"/>
    </location>
</feature>
<name>A0A0N0BIY7_9HYME</name>
<feature type="compositionally biased region" description="Basic and acidic residues" evidence="1">
    <location>
        <begin position="49"/>
        <end position="59"/>
    </location>
</feature>
<dbReference type="AlphaFoldDB" id="A0A0N0BIY7"/>